<dbReference type="Pfam" id="PF07338">
    <property type="entry name" value="YdgH_BhsA-like"/>
    <property type="match status" value="1"/>
</dbReference>
<proteinExistence type="predicted"/>
<evidence type="ECO:0000259" key="2">
    <source>
        <dbReference type="Pfam" id="PF07338"/>
    </source>
</evidence>
<sequence>MVLALMLLTLAGCSVLQGKPVPPPPPADHAQEIQRDQTSTLTPIGRVTAQERGSPMDVEQAIRDQANARHATYYQIIALSEMITPGIWRAEAILYR</sequence>
<keyword evidence="1" id="KW-0732">Signal</keyword>
<dbReference type="InterPro" id="IPR036275">
    <property type="entry name" value="YdgH-like_sf"/>
</dbReference>
<dbReference type="Gene3D" id="3.30.1660.10">
    <property type="entry name" value="Flavin-binding protein dodecin"/>
    <property type="match status" value="1"/>
</dbReference>
<evidence type="ECO:0000313" key="3">
    <source>
        <dbReference type="EMBL" id="TKI08915.1"/>
    </source>
</evidence>
<dbReference type="InterPro" id="IPR051096">
    <property type="entry name" value="BhsA/McbA_stress_biofilm_assoc"/>
</dbReference>
<comment type="caution">
    <text evidence="3">The sequence shown here is derived from an EMBL/GenBank/DDBJ whole genome shotgun (WGS) entry which is preliminary data.</text>
</comment>
<dbReference type="Proteomes" id="UP000305202">
    <property type="component" value="Unassembled WGS sequence"/>
</dbReference>
<protein>
    <submittedName>
        <fullName evidence="3">Biofilm peroxide resistance protein BsmA</fullName>
    </submittedName>
</protein>
<dbReference type="EMBL" id="SZPQ01000001">
    <property type="protein sequence ID" value="TKI08915.1"/>
    <property type="molecule type" value="Genomic_DNA"/>
</dbReference>
<dbReference type="PANTHER" id="PTHR34156">
    <property type="entry name" value="OUTER MEMBRANE PROTEIN-RELATED-RELATED"/>
    <property type="match status" value="1"/>
</dbReference>
<dbReference type="InterPro" id="IPR025543">
    <property type="entry name" value="Dodecin-like"/>
</dbReference>
<accession>A0ABY2SRT2</accession>
<dbReference type="InterPro" id="IPR010854">
    <property type="entry name" value="YdgH/BhsA/McbA-like_dom"/>
</dbReference>
<reference evidence="3 4" key="1">
    <citation type="submission" date="2019-04" db="EMBL/GenBank/DDBJ databases">
        <authorList>
            <person name="Li M."/>
            <person name="Gao C."/>
        </authorList>
    </citation>
    <scope>NUCLEOTIDE SEQUENCE [LARGE SCALE GENOMIC DNA]</scope>
    <source>
        <strain evidence="3 4">BGMRC 2031</strain>
    </source>
</reference>
<organism evidence="3 4">
    <name type="scientific">Martelella alba</name>
    <dbReference type="NCBI Taxonomy" id="2590451"/>
    <lineage>
        <taxon>Bacteria</taxon>
        <taxon>Pseudomonadati</taxon>
        <taxon>Pseudomonadota</taxon>
        <taxon>Alphaproteobacteria</taxon>
        <taxon>Hyphomicrobiales</taxon>
        <taxon>Aurantimonadaceae</taxon>
        <taxon>Martelella</taxon>
    </lineage>
</organism>
<evidence type="ECO:0000313" key="4">
    <source>
        <dbReference type="Proteomes" id="UP000305202"/>
    </source>
</evidence>
<name>A0ABY2SRT2_9HYPH</name>
<dbReference type="NCBIfam" id="NF011433">
    <property type="entry name" value="PRK14864.1"/>
    <property type="match status" value="1"/>
</dbReference>
<gene>
    <name evidence="3" type="primary">bsmA</name>
    <name evidence="3" type="ORF">FCN80_00420</name>
</gene>
<dbReference type="PANTHER" id="PTHR34156:SF11">
    <property type="entry name" value="LIPOPROTEIN BSMA"/>
    <property type="match status" value="1"/>
</dbReference>
<feature type="domain" description="YdgH/BhsA/McbA-like" evidence="2">
    <location>
        <begin position="41"/>
        <end position="96"/>
    </location>
</feature>
<evidence type="ECO:0000256" key="1">
    <source>
        <dbReference type="ARBA" id="ARBA00022729"/>
    </source>
</evidence>
<dbReference type="SUPFAM" id="SSF159871">
    <property type="entry name" value="YdgH-like"/>
    <property type="match status" value="1"/>
</dbReference>
<keyword evidence="4" id="KW-1185">Reference proteome</keyword>